<sequence>MKNLYLNVFLNIRGIFMMMKNLVIENVRIFSSEKMSLIENGRIVIEGG</sequence>
<dbReference type="InParanoid" id="I0A111"/>
<gene>
    <name evidence="1" type="ordered locus">FFONT_0680</name>
</gene>
<evidence type="ECO:0000313" key="1">
    <source>
        <dbReference type="EMBL" id="AFH42668.1"/>
    </source>
</evidence>
<dbReference type="HOGENOM" id="CLU_3147818_0_0_2"/>
<dbReference type="KEGG" id="ffo:FFONT_0680"/>
<reference evidence="2" key="1">
    <citation type="submission" date="2012-03" db="EMBL/GenBank/DDBJ databases">
        <title>Fervidicoccus fontis complete genome analysis confirms its distinct phylogenetic position and predicts its environmental function.</title>
        <authorList>
            <person name="Lebedinsky A.V."/>
            <person name="Mardanov A.V."/>
            <person name="Gumerov V.M."/>
            <person name="Beletsky A.V."/>
            <person name="Kublanov I.V."/>
            <person name="Perevalova A.A."/>
            <person name="Bonch-Osmolovskaya E.A."/>
            <person name="Ravin N.V."/>
            <person name="Skryabin K.G."/>
        </authorList>
    </citation>
    <scope>NUCLEOTIDE SEQUENCE [LARGE SCALE GENOMIC DNA]</scope>
    <source>
        <strain evidence="2">DSM 19380 / VKM B-2539 / Kam940</strain>
    </source>
</reference>
<organism evidence="1 2">
    <name type="scientific">Fervidicoccus fontis (strain DSM 19380 / JCM 18336 / VKM B-2539 / Kam940)</name>
    <dbReference type="NCBI Taxonomy" id="1163730"/>
    <lineage>
        <taxon>Archaea</taxon>
        <taxon>Thermoproteota</taxon>
        <taxon>Thermoprotei</taxon>
        <taxon>Fervidicoccales</taxon>
        <taxon>Fervidicoccaceae</taxon>
        <taxon>Fervidicoccus</taxon>
    </lineage>
</organism>
<keyword evidence="2" id="KW-1185">Reference proteome</keyword>
<accession>I0A111</accession>
<reference evidence="1 2" key="2">
    <citation type="journal article" date="2014" name="Extremophiles">
        <title>Analysis of the complete genome of Fervidococcus fontis confirms the distinct phylogenetic position of the order Fervidicoccales and suggests its environmental function.</title>
        <authorList>
            <person name="Lebedinsky A.V."/>
            <person name="Mardanov A.V."/>
            <person name="Kublanov I.V."/>
            <person name="Gumerov V.M."/>
            <person name="Beletsky A.V."/>
            <person name="Perevalova A.A."/>
            <person name="Bidzhieva S.Kh."/>
            <person name="Bonch-Osmolovskaya E.A."/>
            <person name="Skryabin K.G."/>
            <person name="Ravin N.V."/>
        </authorList>
    </citation>
    <scope>NUCLEOTIDE SEQUENCE [LARGE SCALE GENOMIC DNA]</scope>
    <source>
        <strain evidence="2">DSM 19380 / VKM B-2539 / Kam940</strain>
    </source>
</reference>
<proteinExistence type="predicted"/>
<dbReference type="Proteomes" id="UP000007391">
    <property type="component" value="Chromosome"/>
</dbReference>
<dbReference type="AlphaFoldDB" id="I0A111"/>
<evidence type="ECO:0000313" key="2">
    <source>
        <dbReference type="Proteomes" id="UP000007391"/>
    </source>
</evidence>
<dbReference type="EMBL" id="CP003423">
    <property type="protein sequence ID" value="AFH42668.1"/>
    <property type="molecule type" value="Genomic_DNA"/>
</dbReference>
<protein>
    <submittedName>
        <fullName evidence="1">Uncharacterized protein</fullName>
    </submittedName>
</protein>
<name>I0A111_FERFK</name>